<comment type="caution">
    <text evidence="1">The sequence shown here is derived from an EMBL/GenBank/DDBJ whole genome shotgun (WGS) entry which is preliminary data.</text>
</comment>
<dbReference type="Proteomes" id="UP000706124">
    <property type="component" value="Unassembled WGS sequence"/>
</dbReference>
<reference evidence="1 2" key="1">
    <citation type="journal article" date="2020" name="bioRxiv">
        <title>Whole genome comparisons of ergot fungi reveals the divergence and evolution of species within the genus Claviceps are the result of varying mechanisms driving genome evolution and host range expansion.</title>
        <authorList>
            <person name="Wyka S.A."/>
            <person name="Mondo S.J."/>
            <person name="Liu M."/>
            <person name="Dettman J."/>
            <person name="Nalam V."/>
            <person name="Broders K.D."/>
        </authorList>
    </citation>
    <scope>NUCLEOTIDE SEQUENCE [LARGE SCALE GENOMIC DNA]</scope>
    <source>
        <strain evidence="1 2">CCC 1485</strain>
    </source>
</reference>
<gene>
    <name evidence="1" type="ORF">E4U60_004703</name>
</gene>
<evidence type="ECO:0000313" key="1">
    <source>
        <dbReference type="EMBL" id="KAG5933128.1"/>
    </source>
</evidence>
<keyword evidence="2" id="KW-1185">Reference proteome</keyword>
<proteinExistence type="predicted"/>
<protein>
    <submittedName>
        <fullName evidence="1">Uncharacterized protein</fullName>
    </submittedName>
</protein>
<name>A0A9P7M8D6_9HYPO</name>
<accession>A0A9P7M8D6</accession>
<sequence>MSASKSAPHLNLGNLFLQLFSPLDNLSVEQLHERYGQPKKEPVVCLDLKAAPSTDASVPRYVVPAVWLSILSNDITLGEAKLILGDFGVAFRPGDKSRFKSHVPIALPYLG</sequence>
<dbReference type="EMBL" id="SRPO01000394">
    <property type="protein sequence ID" value="KAG5933128.1"/>
    <property type="molecule type" value="Genomic_DNA"/>
</dbReference>
<dbReference type="OrthoDB" id="5979581at2759"/>
<dbReference type="AlphaFoldDB" id="A0A9P7M8D6"/>
<organism evidence="1 2">
    <name type="scientific">Claviceps pazoutovae</name>
    <dbReference type="NCBI Taxonomy" id="1649127"/>
    <lineage>
        <taxon>Eukaryota</taxon>
        <taxon>Fungi</taxon>
        <taxon>Dikarya</taxon>
        <taxon>Ascomycota</taxon>
        <taxon>Pezizomycotina</taxon>
        <taxon>Sordariomycetes</taxon>
        <taxon>Hypocreomycetidae</taxon>
        <taxon>Hypocreales</taxon>
        <taxon>Clavicipitaceae</taxon>
        <taxon>Claviceps</taxon>
    </lineage>
</organism>
<evidence type="ECO:0000313" key="2">
    <source>
        <dbReference type="Proteomes" id="UP000706124"/>
    </source>
</evidence>